<keyword evidence="2" id="KW-1185">Reference proteome</keyword>
<accession>A0A9P5YZC7</accession>
<dbReference type="EMBL" id="MU155238">
    <property type="protein sequence ID" value="KAF9478279.1"/>
    <property type="molecule type" value="Genomic_DNA"/>
</dbReference>
<evidence type="ECO:0000313" key="2">
    <source>
        <dbReference type="Proteomes" id="UP000807469"/>
    </source>
</evidence>
<organism evidence="1 2">
    <name type="scientific">Pholiota conissans</name>
    <dbReference type="NCBI Taxonomy" id="109636"/>
    <lineage>
        <taxon>Eukaryota</taxon>
        <taxon>Fungi</taxon>
        <taxon>Dikarya</taxon>
        <taxon>Basidiomycota</taxon>
        <taxon>Agaricomycotina</taxon>
        <taxon>Agaricomycetes</taxon>
        <taxon>Agaricomycetidae</taxon>
        <taxon>Agaricales</taxon>
        <taxon>Agaricineae</taxon>
        <taxon>Strophariaceae</taxon>
        <taxon>Pholiota</taxon>
    </lineage>
</organism>
<gene>
    <name evidence="1" type="ORF">BDN70DRAFT_922007</name>
</gene>
<dbReference type="AlphaFoldDB" id="A0A9P5YZC7"/>
<protein>
    <submittedName>
        <fullName evidence="1">Uncharacterized protein</fullName>
    </submittedName>
</protein>
<sequence length="236" mass="26637">MPTSTSISLDATDVQRRRIGMKVSVCVSSVHAYFRGSRSNGGIGRDKVKCPKLFGRQALLLFKLGLQVIILCSHQPKKATYGRIWVHRARDEIMTLEPKDGAKSLLEVGHLQTWIEQDVQDVLQGREGRGKVICEVPNVRQHDAGFIIKLITSGDAEALVFGAAWLDHVNSFFDVVELNHNFTFCITEWKRRWVMTSLLSFIEFDEDGARWDKSESRQSHFPVCTACAESKASGKW</sequence>
<proteinExistence type="predicted"/>
<evidence type="ECO:0000313" key="1">
    <source>
        <dbReference type="EMBL" id="KAF9478279.1"/>
    </source>
</evidence>
<reference evidence="1" key="1">
    <citation type="submission" date="2020-11" db="EMBL/GenBank/DDBJ databases">
        <authorList>
            <consortium name="DOE Joint Genome Institute"/>
            <person name="Ahrendt S."/>
            <person name="Riley R."/>
            <person name="Andreopoulos W."/>
            <person name="Labutti K."/>
            <person name="Pangilinan J."/>
            <person name="Ruiz-Duenas F.J."/>
            <person name="Barrasa J.M."/>
            <person name="Sanchez-Garcia M."/>
            <person name="Camarero S."/>
            <person name="Miyauchi S."/>
            <person name="Serrano A."/>
            <person name="Linde D."/>
            <person name="Babiker R."/>
            <person name="Drula E."/>
            <person name="Ayuso-Fernandez I."/>
            <person name="Pacheco R."/>
            <person name="Padilla G."/>
            <person name="Ferreira P."/>
            <person name="Barriuso J."/>
            <person name="Kellner H."/>
            <person name="Castanera R."/>
            <person name="Alfaro M."/>
            <person name="Ramirez L."/>
            <person name="Pisabarro A.G."/>
            <person name="Kuo A."/>
            <person name="Tritt A."/>
            <person name="Lipzen A."/>
            <person name="He G."/>
            <person name="Yan M."/>
            <person name="Ng V."/>
            <person name="Cullen D."/>
            <person name="Martin F."/>
            <person name="Rosso M.-N."/>
            <person name="Henrissat B."/>
            <person name="Hibbett D."/>
            <person name="Martinez A.T."/>
            <person name="Grigoriev I.V."/>
        </authorList>
    </citation>
    <scope>NUCLEOTIDE SEQUENCE</scope>
    <source>
        <strain evidence="1">CIRM-BRFM 674</strain>
    </source>
</reference>
<dbReference type="Proteomes" id="UP000807469">
    <property type="component" value="Unassembled WGS sequence"/>
</dbReference>
<name>A0A9P5YZC7_9AGAR</name>
<comment type="caution">
    <text evidence="1">The sequence shown here is derived from an EMBL/GenBank/DDBJ whole genome shotgun (WGS) entry which is preliminary data.</text>
</comment>